<feature type="compositionally biased region" description="Low complexity" evidence="1">
    <location>
        <begin position="99"/>
        <end position="109"/>
    </location>
</feature>
<dbReference type="Proteomes" id="UP000660262">
    <property type="component" value="Unassembled WGS sequence"/>
</dbReference>
<name>A0A830HBQ0_9CHLO</name>
<proteinExistence type="predicted"/>
<gene>
    <name evidence="2" type="ORF">PPROV_000176600</name>
</gene>
<comment type="caution">
    <text evidence="2">The sequence shown here is derived from an EMBL/GenBank/DDBJ whole genome shotgun (WGS) entry which is preliminary data.</text>
</comment>
<feature type="compositionally biased region" description="Acidic residues" evidence="1">
    <location>
        <begin position="22"/>
        <end position="36"/>
    </location>
</feature>
<evidence type="ECO:0000313" key="3">
    <source>
        <dbReference type="Proteomes" id="UP000660262"/>
    </source>
</evidence>
<evidence type="ECO:0000256" key="1">
    <source>
        <dbReference type="SAM" id="MobiDB-lite"/>
    </source>
</evidence>
<feature type="compositionally biased region" description="Low complexity" evidence="1">
    <location>
        <begin position="10"/>
        <end position="21"/>
    </location>
</feature>
<reference evidence="2" key="1">
    <citation type="submission" date="2020-10" db="EMBL/GenBank/DDBJ databases">
        <title>Unveiling of a novel bifunctional photoreceptor, Dualchrome1, isolated from a cosmopolitan green alga.</title>
        <authorList>
            <person name="Suzuki S."/>
            <person name="Kawachi M."/>
        </authorList>
    </citation>
    <scope>NUCLEOTIDE SEQUENCE</scope>
    <source>
        <strain evidence="2">NIES 2893</strain>
    </source>
</reference>
<feature type="compositionally biased region" description="Pro residues" evidence="1">
    <location>
        <begin position="122"/>
        <end position="142"/>
    </location>
</feature>
<evidence type="ECO:0000313" key="2">
    <source>
        <dbReference type="EMBL" id="GHP03011.1"/>
    </source>
</evidence>
<dbReference type="AlphaFoldDB" id="A0A830HBQ0"/>
<protein>
    <submittedName>
        <fullName evidence="2">Uncharacterized protein</fullName>
    </submittedName>
</protein>
<sequence length="253" mass="27260">MVVLDDNDNDNVVGDNDVVSLLDDDDDKDESDDSDDFAAPIPPHSDPRVESLAFKALTQAASPNQQPQPQPHLDDDDDVVVNLVSPEPLPAEANNKQISSSQPSSVSPQARWYKPSSARNGTPPPPPPPPAPRVIPPSPPPSTTKQKQPQQNLSPAKASAKATKAVAVASTSSKRKTPSDDDMCAAIRANDALYERILLLEAPHMSEFEVTIKEAGLAVPRTALVAFLERQGVPVANTGNRNRATPTKRRRRR</sequence>
<feature type="region of interest" description="Disordered" evidence="1">
    <location>
        <begin position="1"/>
        <end position="47"/>
    </location>
</feature>
<feature type="region of interest" description="Disordered" evidence="1">
    <location>
        <begin position="59"/>
        <end position="181"/>
    </location>
</feature>
<organism evidence="2 3">
    <name type="scientific">Pycnococcus provasolii</name>
    <dbReference type="NCBI Taxonomy" id="41880"/>
    <lineage>
        <taxon>Eukaryota</taxon>
        <taxon>Viridiplantae</taxon>
        <taxon>Chlorophyta</taxon>
        <taxon>Pseudoscourfieldiophyceae</taxon>
        <taxon>Pseudoscourfieldiales</taxon>
        <taxon>Pycnococcaceae</taxon>
        <taxon>Pycnococcus</taxon>
    </lineage>
</organism>
<dbReference type="EMBL" id="BNJQ01000004">
    <property type="protein sequence ID" value="GHP03011.1"/>
    <property type="molecule type" value="Genomic_DNA"/>
</dbReference>
<keyword evidence="3" id="KW-1185">Reference proteome</keyword>
<accession>A0A830HBQ0</accession>
<feature type="compositionally biased region" description="Low complexity" evidence="1">
    <location>
        <begin position="156"/>
        <end position="172"/>
    </location>
</feature>
<feature type="compositionally biased region" description="Polar residues" evidence="1">
    <location>
        <begin position="143"/>
        <end position="154"/>
    </location>
</feature>